<feature type="compositionally biased region" description="Polar residues" evidence="4">
    <location>
        <begin position="1039"/>
        <end position="1050"/>
    </location>
</feature>
<dbReference type="EMBL" id="CAJNOJ010000060">
    <property type="protein sequence ID" value="CAF0996585.1"/>
    <property type="molecule type" value="Genomic_DNA"/>
</dbReference>
<dbReference type="InterPro" id="IPR050935">
    <property type="entry name" value="Bromo_chromatin_reader"/>
</dbReference>
<feature type="compositionally biased region" description="Low complexity" evidence="4">
    <location>
        <begin position="1143"/>
        <end position="1172"/>
    </location>
</feature>
<dbReference type="Pfam" id="PF00439">
    <property type="entry name" value="Bromodomain"/>
    <property type="match status" value="2"/>
</dbReference>
<feature type="compositionally biased region" description="Basic and acidic residues" evidence="4">
    <location>
        <begin position="1176"/>
        <end position="1199"/>
    </location>
</feature>
<dbReference type="Gene3D" id="1.20.1270.220">
    <property type="match status" value="1"/>
</dbReference>
<dbReference type="InterPro" id="IPR043508">
    <property type="entry name" value="Bromo_Brdt_I"/>
</dbReference>
<accession>A0A814GHY2</accession>
<reference evidence="7" key="1">
    <citation type="submission" date="2021-02" db="EMBL/GenBank/DDBJ databases">
        <authorList>
            <person name="Nowell W R."/>
        </authorList>
    </citation>
    <scope>NUCLEOTIDE SEQUENCE</scope>
</reference>
<evidence type="ECO:0000313" key="8">
    <source>
        <dbReference type="Proteomes" id="UP000663852"/>
    </source>
</evidence>
<feature type="domain" description="Bromo" evidence="5">
    <location>
        <begin position="344"/>
        <end position="416"/>
    </location>
</feature>
<dbReference type="GO" id="GO:0005634">
    <property type="term" value="C:nucleus"/>
    <property type="evidence" value="ECO:0007669"/>
    <property type="project" value="TreeGrafter"/>
</dbReference>
<feature type="compositionally biased region" description="Polar residues" evidence="4">
    <location>
        <begin position="988"/>
        <end position="998"/>
    </location>
</feature>
<feature type="compositionally biased region" description="Polar residues" evidence="4">
    <location>
        <begin position="153"/>
        <end position="188"/>
    </location>
</feature>
<dbReference type="GO" id="GO:0006338">
    <property type="term" value="P:chromatin remodeling"/>
    <property type="evidence" value="ECO:0007669"/>
    <property type="project" value="TreeGrafter"/>
</dbReference>
<feature type="region of interest" description="Disordered" evidence="4">
    <location>
        <begin position="153"/>
        <end position="324"/>
    </location>
</feature>
<dbReference type="SMART" id="SM00297">
    <property type="entry name" value="BROMO"/>
    <property type="match status" value="2"/>
</dbReference>
<dbReference type="CDD" id="cd05497">
    <property type="entry name" value="Bromo_Brdt_I_like"/>
    <property type="match status" value="1"/>
</dbReference>
<feature type="compositionally biased region" description="Low complexity" evidence="4">
    <location>
        <begin position="900"/>
        <end position="928"/>
    </location>
</feature>
<feature type="compositionally biased region" description="Polar residues" evidence="4">
    <location>
        <begin position="1018"/>
        <end position="1028"/>
    </location>
</feature>
<evidence type="ECO:0008006" key="9">
    <source>
        <dbReference type="Google" id="ProtNLM"/>
    </source>
</evidence>
<dbReference type="OrthoDB" id="21449at2759"/>
<gene>
    <name evidence="7" type="ORF">EDS130_LOCUS14663</name>
</gene>
<dbReference type="PANTHER" id="PTHR22880">
    <property type="entry name" value="FALZ-RELATED BROMODOMAIN-CONTAINING PROTEINS"/>
    <property type="match status" value="1"/>
</dbReference>
<feature type="region of interest" description="Disordered" evidence="4">
    <location>
        <begin position="436"/>
        <end position="502"/>
    </location>
</feature>
<dbReference type="GO" id="GO:0000785">
    <property type="term" value="C:chromatin"/>
    <property type="evidence" value="ECO:0007669"/>
    <property type="project" value="TreeGrafter"/>
</dbReference>
<feature type="compositionally biased region" description="Basic residues" evidence="4">
    <location>
        <begin position="542"/>
        <end position="559"/>
    </location>
</feature>
<name>A0A814GHY2_ADIRI</name>
<dbReference type="InterPro" id="IPR018359">
    <property type="entry name" value="Bromodomain_CS"/>
</dbReference>
<dbReference type="FunFam" id="1.20.920.10:FF:000002">
    <property type="entry name" value="Bromodomain-containing protein 4"/>
    <property type="match status" value="1"/>
</dbReference>
<dbReference type="InterPro" id="IPR027353">
    <property type="entry name" value="NET_dom"/>
</dbReference>
<evidence type="ECO:0000256" key="4">
    <source>
        <dbReference type="SAM" id="MobiDB-lite"/>
    </source>
</evidence>
<comment type="caution">
    <text evidence="7">The sequence shown here is derived from an EMBL/GenBank/DDBJ whole genome shotgun (WGS) entry which is preliminary data.</text>
</comment>
<dbReference type="GO" id="GO:0006355">
    <property type="term" value="P:regulation of DNA-templated transcription"/>
    <property type="evidence" value="ECO:0007669"/>
    <property type="project" value="TreeGrafter"/>
</dbReference>
<feature type="compositionally biased region" description="Low complexity" evidence="4">
    <location>
        <begin position="827"/>
        <end position="840"/>
    </location>
</feature>
<keyword evidence="2 3" id="KW-0103">Bromodomain</keyword>
<feature type="domain" description="NET" evidence="6">
    <location>
        <begin position="742"/>
        <end position="824"/>
    </location>
</feature>
<feature type="compositionally biased region" description="Polar residues" evidence="4">
    <location>
        <begin position="1128"/>
        <end position="1142"/>
    </location>
</feature>
<feature type="region of interest" description="Disordered" evidence="4">
    <location>
        <begin position="898"/>
        <end position="950"/>
    </location>
</feature>
<feature type="compositionally biased region" description="Polar residues" evidence="4">
    <location>
        <begin position="447"/>
        <end position="464"/>
    </location>
</feature>
<organism evidence="7 8">
    <name type="scientific">Adineta ricciae</name>
    <name type="common">Rotifer</name>
    <dbReference type="NCBI Taxonomy" id="249248"/>
    <lineage>
        <taxon>Eukaryota</taxon>
        <taxon>Metazoa</taxon>
        <taxon>Spiralia</taxon>
        <taxon>Gnathifera</taxon>
        <taxon>Rotifera</taxon>
        <taxon>Eurotatoria</taxon>
        <taxon>Bdelloidea</taxon>
        <taxon>Adinetida</taxon>
        <taxon>Adinetidae</taxon>
        <taxon>Adineta</taxon>
    </lineage>
</organism>
<dbReference type="PROSITE" id="PS51525">
    <property type="entry name" value="NET"/>
    <property type="match status" value="1"/>
</dbReference>
<dbReference type="Pfam" id="PF17035">
    <property type="entry name" value="BET"/>
    <property type="match status" value="1"/>
</dbReference>
<feature type="region of interest" description="Disordered" evidence="4">
    <location>
        <begin position="540"/>
        <end position="622"/>
    </location>
</feature>
<feature type="domain" description="Bromo" evidence="5">
    <location>
        <begin position="38"/>
        <end position="110"/>
    </location>
</feature>
<feature type="region of interest" description="Disordered" evidence="4">
    <location>
        <begin position="818"/>
        <end position="857"/>
    </location>
</feature>
<dbReference type="InterPro" id="IPR038336">
    <property type="entry name" value="NET_sf"/>
</dbReference>
<dbReference type="CDD" id="cd05498">
    <property type="entry name" value="Bromo_Brdt_II_like"/>
    <property type="match status" value="1"/>
</dbReference>
<feature type="compositionally biased region" description="Polar residues" evidence="4">
    <location>
        <begin position="199"/>
        <end position="238"/>
    </location>
</feature>
<evidence type="ECO:0000313" key="7">
    <source>
        <dbReference type="EMBL" id="CAF0996585.1"/>
    </source>
</evidence>
<dbReference type="InterPro" id="IPR001487">
    <property type="entry name" value="Bromodomain"/>
</dbReference>
<dbReference type="PROSITE" id="PS00633">
    <property type="entry name" value="BROMODOMAIN_1"/>
    <property type="match status" value="1"/>
</dbReference>
<dbReference type="FunFam" id="1.20.1270.220:FF:000001">
    <property type="entry name" value="bromodomain-containing protein 2 isoform X1"/>
    <property type="match status" value="1"/>
</dbReference>
<feature type="region of interest" description="Disordered" evidence="4">
    <location>
        <begin position="686"/>
        <end position="713"/>
    </location>
</feature>
<evidence type="ECO:0000256" key="1">
    <source>
        <dbReference type="ARBA" id="ARBA00022737"/>
    </source>
</evidence>
<evidence type="ECO:0000259" key="5">
    <source>
        <dbReference type="PROSITE" id="PS50014"/>
    </source>
</evidence>
<feature type="region of interest" description="Disordered" evidence="4">
    <location>
        <begin position="1105"/>
        <end position="1204"/>
    </location>
</feature>
<dbReference type="InterPro" id="IPR036427">
    <property type="entry name" value="Bromodomain-like_sf"/>
</dbReference>
<dbReference type="InterPro" id="IPR043509">
    <property type="entry name" value="Bromo_Brdt_II"/>
</dbReference>
<dbReference type="Gene3D" id="1.20.920.10">
    <property type="entry name" value="Bromodomain-like"/>
    <property type="match status" value="2"/>
</dbReference>
<dbReference type="PRINTS" id="PR00503">
    <property type="entry name" value="BROMODOMAIN"/>
</dbReference>
<feature type="region of interest" description="Disordered" evidence="4">
    <location>
        <begin position="975"/>
        <end position="1051"/>
    </location>
</feature>
<dbReference type="PROSITE" id="PS50014">
    <property type="entry name" value="BROMODOMAIN_2"/>
    <property type="match status" value="2"/>
</dbReference>
<dbReference type="Proteomes" id="UP000663852">
    <property type="component" value="Unassembled WGS sequence"/>
</dbReference>
<evidence type="ECO:0000256" key="2">
    <source>
        <dbReference type="ARBA" id="ARBA00023117"/>
    </source>
</evidence>
<feature type="compositionally biased region" description="Polar residues" evidence="4">
    <location>
        <begin position="307"/>
        <end position="317"/>
    </location>
</feature>
<feature type="compositionally biased region" description="Low complexity" evidence="4">
    <location>
        <begin position="489"/>
        <end position="502"/>
    </location>
</feature>
<sequence length="1219" mass="133060">MKTTTSNSMKLPHISASKRGRQTNQLQFMLKVLFKTLWKHEFSWPFQKPVNAARLNLPDYHKIVKYPMDLGTIKKRLEANYYYSAKECITDLNMMFTDCYLYNKPGEDIVIMGSTLEQVFYEKLAEMPSDEIEIIPQSSKTIASKGLGTGNLATSVISPSTPSESLHSPLASPSTPSITTRGNTSHPTGMTALSRHRSSSATNPSGVTSPFSPTNANSNHIDHSGQSLSPPLASQSMPNAAARTNPLTATKLGTEVNLDTSSSSTKRKGDMTDDPANNDSNKILARRDSATRRTNSVSGPFKRTKYDSSFSIDSNDPTSKRPKNRMTEQLKYCLSIVKDLLHKKNLSFVWPFAKPVDVENLNLTDYHLIVKKPMDLGTVKKKLENREYATPDEFAADVRLIFSNCYLYNAPTTDVVAMCKKVEQLFENKYAKLPDEPPVTNLDLDPSPSTTAVRSNGSLPTQARQRNRKSSKNFTNTSASGAQSSMVTSSDEGGSSDASSGDEMQIADENTLRQLRTLQDQLKYFGDTINQLIQRENDRLSIRRKRKHKVKRNKTKVRGPRQTSTLSHLNTPVPNTLNDPNRLSSLSSNPSLLPPNAFLGTQPAMPPTATRNPQLPTASKKTANSTLAGLLTPTSSTGYPASGALPAPNGTSQFSNAHPSQYLVNDTNTPKPQATKNVTPMTGISAGLAGRTPGKGSRATGGSGTGAKRAPKKAPAVATAATTAAAAIQSNTNVQSTISSFDIDNEESPKPMTYEEKRQLSLDINNLPSEKLGPVVEIIHRREPSLRDSSPDEMEIDFEMLHPATLRELEAYVNQIIKRKPRKQPNTSEKAAPKAASAATTEKRNLAKAQNAQKKEEIQKRLEKVQTQLGTKTKQSSASSLLKRDSSNFNSVVGATTGLSNAPSSHHSSTAPAAPVSSKRLSDSSASESDSDSSRNGDDTDSESGSVYTRSKFELVNSSADDVKSAANGNAAAVLSSRTKDQVHELGSSGTDSGNRMNETNDRQANFHLGGNDDDLSNDSQPRTSPTSKPIGENDPLKRNSSLSKLTGTSVLKKKDNPLTLAAMAASTSTSSSTVKPDDKVAQDRFMQYQKQAKLKAEQEKLYKEQEAKKREDEAKQARLSARKETNGNHSNDTNYRNSTNQSSASTLSDASPSPPSNLQNSLSSSSINPSQDAPMDDKQRQKQEIARRREEDRRRRECQALNQSLPFNRHDVDFSFMK</sequence>
<feature type="compositionally biased region" description="Low complexity" evidence="4">
    <location>
        <begin position="577"/>
        <end position="596"/>
    </location>
</feature>
<feature type="compositionally biased region" description="Polar residues" evidence="4">
    <location>
        <begin position="609"/>
        <end position="622"/>
    </location>
</feature>
<dbReference type="SUPFAM" id="SSF47370">
    <property type="entry name" value="Bromodomain"/>
    <property type="match status" value="2"/>
</dbReference>
<feature type="compositionally biased region" description="Polar residues" evidence="4">
    <location>
        <begin position="561"/>
        <end position="576"/>
    </location>
</feature>
<evidence type="ECO:0000256" key="3">
    <source>
        <dbReference type="PROSITE-ProRule" id="PRU00035"/>
    </source>
</evidence>
<feature type="compositionally biased region" description="Basic and acidic residues" evidence="4">
    <location>
        <begin position="1105"/>
        <end position="1127"/>
    </location>
</feature>
<dbReference type="AlphaFoldDB" id="A0A814GHY2"/>
<dbReference type="PANTHER" id="PTHR22880:SF225">
    <property type="entry name" value="BROMODOMAIN-CONTAINING PROTEIN BET-1-RELATED"/>
    <property type="match status" value="1"/>
</dbReference>
<keyword evidence="1" id="KW-0677">Repeat</keyword>
<feature type="compositionally biased region" description="Polar residues" evidence="4">
    <location>
        <begin position="472"/>
        <end position="488"/>
    </location>
</feature>
<proteinExistence type="predicted"/>
<evidence type="ECO:0000259" key="6">
    <source>
        <dbReference type="PROSITE" id="PS51525"/>
    </source>
</evidence>
<protein>
    <recommendedName>
        <fullName evidence="9">Bromodomain-containing protein 2</fullName>
    </recommendedName>
</protein>